<dbReference type="AlphaFoldDB" id="A0A840QLY1"/>
<evidence type="ECO:0000313" key="3">
    <source>
        <dbReference type="EMBL" id="MBB5172351.1"/>
    </source>
</evidence>
<dbReference type="RefSeq" id="WP_184662838.1">
    <property type="nucleotide sequence ID" value="NZ_JACHHB010000002.1"/>
</dbReference>
<evidence type="ECO:0000259" key="1">
    <source>
        <dbReference type="Pfam" id="PF05913"/>
    </source>
</evidence>
<dbReference type="InterPro" id="IPR029000">
    <property type="entry name" value="Cyclophilin-like_dom_sf"/>
</dbReference>
<proteinExistence type="predicted"/>
<dbReference type="InterPro" id="IPR017853">
    <property type="entry name" value="GH"/>
</dbReference>
<dbReference type="InterPro" id="IPR008589">
    <property type="entry name" value="MupG"/>
</dbReference>
<dbReference type="SUPFAM" id="SSF50891">
    <property type="entry name" value="Cyclophilin-like"/>
    <property type="match status" value="1"/>
</dbReference>
<dbReference type="Pfam" id="PF05913">
    <property type="entry name" value="MupG_C"/>
    <property type="match status" value="1"/>
</dbReference>
<dbReference type="PANTHER" id="PTHR38435:SF2">
    <property type="entry name" value="DUF871 DOMAIN-CONTAINING PROTEIN"/>
    <property type="match status" value="1"/>
</dbReference>
<reference evidence="3 4" key="1">
    <citation type="submission" date="2020-08" db="EMBL/GenBank/DDBJ databases">
        <title>Genomic Encyclopedia of Type Strains, Phase IV (KMG-IV): sequencing the most valuable type-strain genomes for metagenomic binning, comparative biology and taxonomic classification.</title>
        <authorList>
            <person name="Goeker M."/>
        </authorList>
    </citation>
    <scope>NUCLEOTIDE SEQUENCE [LARGE SCALE GENOMIC DNA]</scope>
    <source>
        <strain evidence="3 4">DSM 24696</strain>
    </source>
</reference>
<dbReference type="InterPro" id="IPR013785">
    <property type="entry name" value="Aldolase_TIM"/>
</dbReference>
<dbReference type="InterPro" id="IPR043894">
    <property type="entry name" value="MupG_C"/>
</dbReference>
<organism evidence="3 4">
    <name type="scientific">Texcoconibacillus texcoconensis</name>
    <dbReference type="NCBI Taxonomy" id="1095777"/>
    <lineage>
        <taxon>Bacteria</taxon>
        <taxon>Bacillati</taxon>
        <taxon>Bacillota</taxon>
        <taxon>Bacilli</taxon>
        <taxon>Bacillales</taxon>
        <taxon>Bacillaceae</taxon>
        <taxon>Texcoconibacillus</taxon>
    </lineage>
</organism>
<protein>
    <recommendedName>
        <fullName evidence="5">Cell surface protein</fullName>
    </recommendedName>
</protein>
<sequence>MRGFSIYLNQQPKEDQEAYIKKMTTHGFTSIFTSLHIPEDDPSLYVEALKNLGHIARMQEVELIADISPSSLSHLGFSFENAEGLLDWGITGLRADYGIDIKTIANLSHKMTIALNASTLTEEMLQQLVDVGLNTQQTEAWHNFYPRPETGIDDADLVNQNQLFKKYGLTTMAFVAGDRQKRGPLEMGLPTLEKHRGASPFTAAMELWRNLGVDKVSIGDPDLSEKNIYAFEALDDGIVTLSSQWVKQEDDETVRSLVQQVHRQRLDRARDVVRSETSRHYAQKGALIIEPNVCKDRPLGTITIDNKHYGRYQGELQITKRTLPKSAAVNTVGHISEEDLPLLNLTAPGEQFQLKFYQTKG</sequence>
<gene>
    <name evidence="3" type="ORF">HNQ41_000495</name>
</gene>
<comment type="caution">
    <text evidence="3">The sequence shown here is derived from an EMBL/GenBank/DDBJ whole genome shotgun (WGS) entry which is preliminary data.</text>
</comment>
<dbReference type="InterPro" id="IPR043797">
    <property type="entry name" value="MupG_N"/>
</dbReference>
<evidence type="ECO:0000259" key="2">
    <source>
        <dbReference type="Pfam" id="PF19200"/>
    </source>
</evidence>
<dbReference type="PANTHER" id="PTHR38435">
    <property type="match status" value="1"/>
</dbReference>
<dbReference type="Pfam" id="PF19200">
    <property type="entry name" value="MupG_N"/>
    <property type="match status" value="1"/>
</dbReference>
<dbReference type="EMBL" id="JACHHB010000002">
    <property type="protein sequence ID" value="MBB5172351.1"/>
    <property type="molecule type" value="Genomic_DNA"/>
</dbReference>
<dbReference type="SUPFAM" id="SSF51445">
    <property type="entry name" value="(Trans)glycosidases"/>
    <property type="match status" value="1"/>
</dbReference>
<feature type="domain" description="6-phospho-N-acetylmuramidase N-terminal" evidence="2">
    <location>
        <begin position="3"/>
        <end position="231"/>
    </location>
</feature>
<dbReference type="Gene3D" id="2.40.100.10">
    <property type="entry name" value="Cyclophilin-like"/>
    <property type="match status" value="1"/>
</dbReference>
<evidence type="ECO:0008006" key="5">
    <source>
        <dbReference type="Google" id="ProtNLM"/>
    </source>
</evidence>
<dbReference type="Gene3D" id="3.20.20.70">
    <property type="entry name" value="Aldolase class I"/>
    <property type="match status" value="1"/>
</dbReference>
<evidence type="ECO:0000313" key="4">
    <source>
        <dbReference type="Proteomes" id="UP000551878"/>
    </source>
</evidence>
<dbReference type="Proteomes" id="UP000551878">
    <property type="component" value="Unassembled WGS sequence"/>
</dbReference>
<keyword evidence="4" id="KW-1185">Reference proteome</keyword>
<feature type="domain" description="6-phospho-N-acetylmuramidase C-terminal" evidence="1">
    <location>
        <begin position="250"/>
        <end position="355"/>
    </location>
</feature>
<name>A0A840QLY1_9BACI</name>
<accession>A0A840QLY1</accession>